<sequence length="127" mass="14005">MKIQNLEWLVALLGISKLACADIVFYCDGVAITEDHIKTAYGNSQSAPISGYPMVMEIPYYGEPCFYTAYPILLNGETSITSPRGHYFLVWKSAVNWDVVSVKASGTQPCRMAASFHGRTLDSIVTM</sequence>
<reference evidence="2" key="1">
    <citation type="submission" date="2020-10" db="EMBL/GenBank/DDBJ databases">
        <authorList>
            <person name="Muller C M."/>
        </authorList>
    </citation>
    <scope>NUCLEOTIDE SEQUENCE</scope>
    <source>
        <strain evidence="2">THUN-12</strain>
    </source>
</reference>
<dbReference type="AlphaFoldDB" id="A0A9W4D779"/>
<protein>
    <submittedName>
        <fullName evidence="2">BgTH12-05211</fullName>
    </submittedName>
</protein>
<evidence type="ECO:0000313" key="2">
    <source>
        <dbReference type="EMBL" id="CAD6502620.1"/>
    </source>
</evidence>
<evidence type="ECO:0000256" key="1">
    <source>
        <dbReference type="SAM" id="SignalP"/>
    </source>
</evidence>
<accession>A0A9W4D779</accession>
<feature type="chain" id="PRO_5040850183" evidence="1">
    <location>
        <begin position="22"/>
        <end position="127"/>
    </location>
</feature>
<comment type="caution">
    <text evidence="2">The sequence shown here is derived from an EMBL/GenBank/DDBJ whole genome shotgun (WGS) entry which is preliminary data.</text>
</comment>
<dbReference type="Proteomes" id="UP000683417">
    <property type="component" value="Unassembled WGS sequence"/>
</dbReference>
<dbReference type="EMBL" id="CAJHIT010000006">
    <property type="protein sequence ID" value="CAD6502620.1"/>
    <property type="molecule type" value="Genomic_DNA"/>
</dbReference>
<evidence type="ECO:0000313" key="3">
    <source>
        <dbReference type="Proteomes" id="UP000683417"/>
    </source>
</evidence>
<keyword evidence="1" id="KW-0732">Signal</keyword>
<name>A0A9W4D779_BLUGR</name>
<feature type="signal peptide" evidence="1">
    <location>
        <begin position="1"/>
        <end position="21"/>
    </location>
</feature>
<proteinExistence type="predicted"/>
<gene>
    <name evidence="2" type="ORF">BGTH12_LOCUS3978</name>
</gene>
<organism evidence="2 3">
    <name type="scientific">Blumeria graminis f. sp. triticale</name>
    <dbReference type="NCBI Taxonomy" id="1689686"/>
    <lineage>
        <taxon>Eukaryota</taxon>
        <taxon>Fungi</taxon>
        <taxon>Dikarya</taxon>
        <taxon>Ascomycota</taxon>
        <taxon>Pezizomycotina</taxon>
        <taxon>Leotiomycetes</taxon>
        <taxon>Erysiphales</taxon>
        <taxon>Erysiphaceae</taxon>
        <taxon>Blumeria</taxon>
    </lineage>
</organism>